<comment type="caution">
    <text evidence="1">The sequence shown here is derived from an EMBL/GenBank/DDBJ whole genome shotgun (WGS) entry which is preliminary data.</text>
</comment>
<dbReference type="PATRIC" id="fig|29422.6.peg.2285"/>
<gene>
    <name evidence="1" type="ORF">Lbru_2142</name>
</gene>
<reference evidence="1 2" key="1">
    <citation type="submission" date="2015-11" db="EMBL/GenBank/DDBJ databases">
        <title>Genomic analysis of 38 Legionella species identifies large and diverse effector repertoires.</title>
        <authorList>
            <person name="Burstein D."/>
            <person name="Amaro F."/>
            <person name="Zusman T."/>
            <person name="Lifshitz Z."/>
            <person name="Cohen O."/>
            <person name="Gilbert J.A."/>
            <person name="Pupko T."/>
            <person name="Shuman H.A."/>
            <person name="Segal G."/>
        </authorList>
    </citation>
    <scope>NUCLEOTIDE SEQUENCE [LARGE SCALE GENOMIC DNA]</scope>
    <source>
        <strain evidence="1 2">ATCC 43878</strain>
    </source>
</reference>
<keyword evidence="2" id="KW-1185">Reference proteome</keyword>
<dbReference type="STRING" id="29422.Lbru_2142"/>
<dbReference type="Proteomes" id="UP000054742">
    <property type="component" value="Unassembled WGS sequence"/>
</dbReference>
<accession>A0A0W0SDY6</accession>
<name>A0A0W0SDY6_9GAMM</name>
<dbReference type="EMBL" id="LNXV01000029">
    <property type="protein sequence ID" value="KTC81622.1"/>
    <property type="molecule type" value="Genomic_DNA"/>
</dbReference>
<proteinExistence type="predicted"/>
<evidence type="ECO:0000313" key="2">
    <source>
        <dbReference type="Proteomes" id="UP000054742"/>
    </source>
</evidence>
<evidence type="ECO:0000313" key="1">
    <source>
        <dbReference type="EMBL" id="KTC81622.1"/>
    </source>
</evidence>
<sequence>MLFPAGLHQLESTRLDFKHEKSRVVTQNSGDASKFAKLKQMRFNVGNLFVRNNKPCVRQS</sequence>
<dbReference type="AlphaFoldDB" id="A0A0W0SDY6"/>
<organism evidence="1 2">
    <name type="scientific">Legionella brunensis</name>
    <dbReference type="NCBI Taxonomy" id="29422"/>
    <lineage>
        <taxon>Bacteria</taxon>
        <taxon>Pseudomonadati</taxon>
        <taxon>Pseudomonadota</taxon>
        <taxon>Gammaproteobacteria</taxon>
        <taxon>Legionellales</taxon>
        <taxon>Legionellaceae</taxon>
        <taxon>Legionella</taxon>
    </lineage>
</organism>
<protein>
    <submittedName>
        <fullName evidence="1">Uncharacterized protein</fullName>
    </submittedName>
</protein>